<dbReference type="AlphaFoldDB" id="A0A1L5FC01"/>
<sequence>MKDHIENLILEFRKKHNPLNTIPTMEILSMLERYKKIDLKRISNKKLFNLTLETIPCCNVGSRSYISGSKFYRVREYFGKNYENINELSYKPKHLVTKMGRLNDVGESMLYVSNDQITPFYEVKAKVGGKYTAICYEVREGLKLLAYVIGGGTNPNDTSLNEQGKINSTIIDQFFYTEFTRDVGKGIEYLYRISNMLAKNFFDMPGCEAYEYPSVALNRNKNLAVKPEAVDKKLKIVSVENIELKTISENEVEFNRISIATRINDKTIEYYDIKR</sequence>
<dbReference type="EMBL" id="CP018335">
    <property type="protein sequence ID" value="APM40534.1"/>
    <property type="molecule type" value="Genomic_DNA"/>
</dbReference>
<reference evidence="1 2" key="1">
    <citation type="submission" date="2016-12" db="EMBL/GenBank/DDBJ databases">
        <title>Complete genome sequence of Clostridium kluyveri JZZ isolated from the pit mud of a Chinese flavor liquor-making factory.</title>
        <authorList>
            <person name="Wang Y."/>
        </authorList>
    </citation>
    <scope>NUCLEOTIDE SEQUENCE [LARGE SCALE GENOMIC DNA]</scope>
    <source>
        <strain evidence="1 2">JZZ</strain>
    </source>
</reference>
<gene>
    <name evidence="1" type="ORF">BS101_18280</name>
</gene>
<evidence type="ECO:0000313" key="2">
    <source>
        <dbReference type="Proteomes" id="UP000184604"/>
    </source>
</evidence>
<protein>
    <recommendedName>
        <fullName evidence="3">RES domain-containing protein</fullName>
    </recommendedName>
</protein>
<proteinExistence type="predicted"/>
<evidence type="ECO:0000313" key="1">
    <source>
        <dbReference type="EMBL" id="APM40534.1"/>
    </source>
</evidence>
<organism evidence="1 2">
    <name type="scientific">Clostridium kluyveri</name>
    <dbReference type="NCBI Taxonomy" id="1534"/>
    <lineage>
        <taxon>Bacteria</taxon>
        <taxon>Bacillati</taxon>
        <taxon>Bacillota</taxon>
        <taxon>Clostridia</taxon>
        <taxon>Eubacteriales</taxon>
        <taxon>Clostridiaceae</taxon>
        <taxon>Clostridium</taxon>
    </lineage>
</organism>
<evidence type="ECO:0008006" key="3">
    <source>
        <dbReference type="Google" id="ProtNLM"/>
    </source>
</evidence>
<accession>A0A1L5FC01</accession>
<dbReference type="RefSeq" id="WP_073540121.1">
    <property type="nucleotide sequence ID" value="NZ_CP018335.1"/>
</dbReference>
<dbReference type="OrthoDB" id="9804542at2"/>
<dbReference type="Proteomes" id="UP000184604">
    <property type="component" value="Chromosome"/>
</dbReference>
<name>A0A1L5FC01_CLOKL</name>